<dbReference type="HAMAP" id="MF_02087">
    <property type="entry name" value="PLP_homeostasis"/>
    <property type="match status" value="1"/>
</dbReference>
<feature type="modified residue" description="N6-(pyridoxal phosphate)lysine" evidence="2">
    <location>
        <position position="46"/>
    </location>
</feature>
<evidence type="ECO:0000256" key="3">
    <source>
        <dbReference type="RuleBase" id="RU004514"/>
    </source>
</evidence>
<keyword evidence="1 2" id="KW-0663">Pyridoxal phosphate</keyword>
<dbReference type="PROSITE" id="PS01211">
    <property type="entry name" value="UPF0001"/>
    <property type="match status" value="1"/>
</dbReference>
<dbReference type="InterPro" id="IPR001608">
    <property type="entry name" value="Ala_racemase_N"/>
</dbReference>
<proteinExistence type="inferred from homology"/>
<accession>A0ABQ9FJW0</accession>
<evidence type="ECO:0000313" key="7">
    <source>
        <dbReference type="Proteomes" id="UP001217089"/>
    </source>
</evidence>
<comment type="similarity">
    <text evidence="2 3">Belongs to the pyridoxal phosphate-binding protein YggS/PROSC family.</text>
</comment>
<feature type="domain" description="Alanine racemase N-terminal" evidence="5">
    <location>
        <begin position="38"/>
        <end position="248"/>
    </location>
</feature>
<dbReference type="InterPro" id="IPR011078">
    <property type="entry name" value="PyrdxlP_homeostasis"/>
</dbReference>
<evidence type="ECO:0000259" key="5">
    <source>
        <dbReference type="Pfam" id="PF01168"/>
    </source>
</evidence>
<gene>
    <name evidence="6" type="ORF">KUTeg_005458</name>
</gene>
<comment type="function">
    <text evidence="2">Pyridoxal 5'-phosphate (PLP)-binding protein, which may be involved in intracellular homeostatic regulation of pyridoxal 5'-phosphate (PLP), the active form of vitamin B6.</text>
</comment>
<dbReference type="PANTHER" id="PTHR10146:SF14">
    <property type="entry name" value="PYRIDOXAL PHOSPHATE HOMEOSTASIS PROTEIN"/>
    <property type="match status" value="1"/>
</dbReference>
<dbReference type="NCBIfam" id="TIGR00044">
    <property type="entry name" value="YggS family pyridoxal phosphate-dependent enzyme"/>
    <property type="match status" value="1"/>
</dbReference>
<name>A0ABQ9FJW0_TEGGR</name>
<feature type="region of interest" description="Disordered" evidence="4">
    <location>
        <begin position="254"/>
        <end position="284"/>
    </location>
</feature>
<dbReference type="CDD" id="cd06822">
    <property type="entry name" value="PLPDE_III_YBL036c_euk"/>
    <property type="match status" value="1"/>
</dbReference>
<dbReference type="InterPro" id="IPR029066">
    <property type="entry name" value="PLP-binding_barrel"/>
</dbReference>
<evidence type="ECO:0000256" key="4">
    <source>
        <dbReference type="SAM" id="MobiDB-lite"/>
    </source>
</evidence>
<dbReference type="Proteomes" id="UP001217089">
    <property type="component" value="Unassembled WGS sequence"/>
</dbReference>
<sequence>MKNMYRKMASEIASSLKSVLHRIDGAVARRSQDLPNIPPRLVAVSKTKPVEDIIVAYNAGQRHFGENYAAELEEKSKNQQILEQCKDIKWHFIGHLQRKNVNKVTGAPNLYMVETVDSEKLAQTLNTSWGKQKKPERLKVMIQINTSKEENKHGCDINEVGKLVDFVMNNCPVLELKGVMTIGLMNHDLSKGPNPDFQSLVKCREEICKAKDLEIKDLELSMGMSADFENAIEVGSTNVRVGSTIFGERFYGNKKSSTNPASHTDSVASTSLGDPSSKETISGTSIDVTNSLDNTTESIQKLTVKN</sequence>
<reference evidence="6 7" key="1">
    <citation type="submission" date="2022-12" db="EMBL/GenBank/DDBJ databases">
        <title>Chromosome-level genome of Tegillarca granosa.</title>
        <authorList>
            <person name="Kim J."/>
        </authorList>
    </citation>
    <scope>NUCLEOTIDE SEQUENCE [LARGE SCALE GENOMIC DNA]</scope>
    <source>
        <strain evidence="6">Teg-2019</strain>
        <tissue evidence="6">Adductor muscle</tissue>
    </source>
</reference>
<dbReference type="EMBL" id="JARBDR010000246">
    <property type="protein sequence ID" value="KAJ8317554.1"/>
    <property type="molecule type" value="Genomic_DNA"/>
</dbReference>
<protein>
    <recommendedName>
        <fullName evidence="2">Pyridoxal phosphate homeostasis protein</fullName>
        <shortName evidence="2">PLP homeostasis protein</shortName>
    </recommendedName>
</protein>
<keyword evidence="7" id="KW-1185">Reference proteome</keyword>
<organism evidence="6 7">
    <name type="scientific">Tegillarca granosa</name>
    <name type="common">Malaysian cockle</name>
    <name type="synonym">Anadara granosa</name>
    <dbReference type="NCBI Taxonomy" id="220873"/>
    <lineage>
        <taxon>Eukaryota</taxon>
        <taxon>Metazoa</taxon>
        <taxon>Spiralia</taxon>
        <taxon>Lophotrochozoa</taxon>
        <taxon>Mollusca</taxon>
        <taxon>Bivalvia</taxon>
        <taxon>Autobranchia</taxon>
        <taxon>Pteriomorphia</taxon>
        <taxon>Arcoida</taxon>
        <taxon>Arcoidea</taxon>
        <taxon>Arcidae</taxon>
        <taxon>Tegillarca</taxon>
    </lineage>
</organism>
<dbReference type="Pfam" id="PF01168">
    <property type="entry name" value="Ala_racemase_N"/>
    <property type="match status" value="1"/>
</dbReference>
<dbReference type="SUPFAM" id="SSF51419">
    <property type="entry name" value="PLP-binding barrel"/>
    <property type="match status" value="1"/>
</dbReference>
<comment type="caution">
    <text evidence="6">The sequence shown here is derived from an EMBL/GenBank/DDBJ whole genome shotgun (WGS) entry which is preliminary data.</text>
</comment>
<dbReference type="Gene3D" id="3.20.20.10">
    <property type="entry name" value="Alanine racemase"/>
    <property type="match status" value="1"/>
</dbReference>
<evidence type="ECO:0000256" key="2">
    <source>
        <dbReference type="HAMAP-Rule" id="MF_03225"/>
    </source>
</evidence>
<dbReference type="PANTHER" id="PTHR10146">
    <property type="entry name" value="PROLINE SYNTHETASE CO-TRANSCRIBED BACTERIAL HOMOLOG PROTEIN"/>
    <property type="match status" value="1"/>
</dbReference>
<evidence type="ECO:0000313" key="6">
    <source>
        <dbReference type="EMBL" id="KAJ8317554.1"/>
    </source>
</evidence>
<evidence type="ECO:0000256" key="1">
    <source>
        <dbReference type="ARBA" id="ARBA00022898"/>
    </source>
</evidence>